<dbReference type="AlphaFoldDB" id="A0A9P0JJA8"/>
<protein>
    <submittedName>
        <fullName evidence="1">Uncharacterized protein</fullName>
    </submittedName>
</protein>
<dbReference type="Proteomes" id="UP001154329">
    <property type="component" value="Chromosome 4"/>
</dbReference>
<evidence type="ECO:0000313" key="1">
    <source>
        <dbReference type="EMBL" id="CAH1737941.1"/>
    </source>
</evidence>
<reference evidence="1" key="1">
    <citation type="submission" date="2022-02" db="EMBL/GenBank/DDBJ databases">
        <authorList>
            <person name="King R."/>
        </authorList>
    </citation>
    <scope>NUCLEOTIDE SEQUENCE</scope>
</reference>
<organism evidence="1 2">
    <name type="scientific">Aphis gossypii</name>
    <name type="common">Cotton aphid</name>
    <dbReference type="NCBI Taxonomy" id="80765"/>
    <lineage>
        <taxon>Eukaryota</taxon>
        <taxon>Metazoa</taxon>
        <taxon>Ecdysozoa</taxon>
        <taxon>Arthropoda</taxon>
        <taxon>Hexapoda</taxon>
        <taxon>Insecta</taxon>
        <taxon>Pterygota</taxon>
        <taxon>Neoptera</taxon>
        <taxon>Paraneoptera</taxon>
        <taxon>Hemiptera</taxon>
        <taxon>Sternorrhyncha</taxon>
        <taxon>Aphidomorpha</taxon>
        <taxon>Aphidoidea</taxon>
        <taxon>Aphididae</taxon>
        <taxon>Aphidini</taxon>
        <taxon>Aphis</taxon>
        <taxon>Aphis</taxon>
    </lineage>
</organism>
<keyword evidence="2" id="KW-1185">Reference proteome</keyword>
<gene>
    <name evidence="1" type="ORF">APHIGO_LOCUS11368</name>
</gene>
<accession>A0A9P0JJA8</accession>
<proteinExistence type="predicted"/>
<evidence type="ECO:0000313" key="2">
    <source>
        <dbReference type="Proteomes" id="UP001154329"/>
    </source>
</evidence>
<reference evidence="1" key="2">
    <citation type="submission" date="2022-10" db="EMBL/GenBank/DDBJ databases">
        <authorList>
            <consortium name="ENA_rothamsted_submissions"/>
            <consortium name="culmorum"/>
            <person name="King R."/>
        </authorList>
    </citation>
    <scope>NUCLEOTIDE SEQUENCE</scope>
</reference>
<sequence>MGRSYNYTMSTRTCKMSSSIRMAGKQYRKHTHTLVCIHNNQTKYITTSFIINHFFFIFFMNYCLARATDVSTGCDGNANRSAHRTDSTGGLVRDRISFCLDAVDDKRAHGAPVVRSFGRRGGERGRTTYDKYVWSEPVRDCFIRARKVRDRLEVLSRTRRRVYLPILRIPCYRLANTMLQAAIETPLHIINACQIAFDNGVTVFCKYRV</sequence>
<name>A0A9P0JJA8_APHGO</name>
<dbReference type="EMBL" id="OU899037">
    <property type="protein sequence ID" value="CAH1737941.1"/>
    <property type="molecule type" value="Genomic_DNA"/>
</dbReference>